<dbReference type="AlphaFoldDB" id="A0A3P7J294"/>
<evidence type="ECO:0000313" key="2">
    <source>
        <dbReference type="EMBL" id="VDM74513.1"/>
    </source>
</evidence>
<protein>
    <submittedName>
        <fullName evidence="2">Uncharacterized protein</fullName>
    </submittedName>
</protein>
<proteinExistence type="predicted"/>
<reference evidence="2 3" key="1">
    <citation type="submission" date="2018-11" db="EMBL/GenBank/DDBJ databases">
        <authorList>
            <consortium name="Pathogen Informatics"/>
        </authorList>
    </citation>
    <scope>NUCLEOTIDE SEQUENCE [LARGE SCALE GENOMIC DNA]</scope>
</reference>
<sequence>MRRTVYPPAGSPKMRSSGRRVEVSGSPDAQPRVSDCLRRKLGGLDKAANFGNFLSLAQHVNETKPLHTTSHLRRLLKTRVLAQEAISTKRTRQRPAMEIVSCSAAATSRHTSADLHSLLEAAGRINYQFIALY</sequence>
<keyword evidence="3" id="KW-1185">Reference proteome</keyword>
<evidence type="ECO:0000313" key="3">
    <source>
        <dbReference type="Proteomes" id="UP000270094"/>
    </source>
</evidence>
<dbReference type="Proteomes" id="UP000270094">
    <property type="component" value="Unassembled WGS sequence"/>
</dbReference>
<gene>
    <name evidence="2" type="ORF">SVUK_LOCUS9511</name>
</gene>
<organism evidence="2 3">
    <name type="scientific">Strongylus vulgaris</name>
    <name type="common">Blood worm</name>
    <dbReference type="NCBI Taxonomy" id="40348"/>
    <lineage>
        <taxon>Eukaryota</taxon>
        <taxon>Metazoa</taxon>
        <taxon>Ecdysozoa</taxon>
        <taxon>Nematoda</taxon>
        <taxon>Chromadorea</taxon>
        <taxon>Rhabditida</taxon>
        <taxon>Rhabditina</taxon>
        <taxon>Rhabditomorpha</taxon>
        <taxon>Strongyloidea</taxon>
        <taxon>Strongylidae</taxon>
        <taxon>Strongylus</taxon>
    </lineage>
</organism>
<feature type="region of interest" description="Disordered" evidence="1">
    <location>
        <begin position="1"/>
        <end position="32"/>
    </location>
</feature>
<evidence type="ECO:0000256" key="1">
    <source>
        <dbReference type="SAM" id="MobiDB-lite"/>
    </source>
</evidence>
<accession>A0A3P7J294</accession>
<name>A0A3P7J294_STRVU</name>
<dbReference type="EMBL" id="UYYB01094509">
    <property type="protein sequence ID" value="VDM74513.1"/>
    <property type="molecule type" value="Genomic_DNA"/>
</dbReference>